<feature type="compositionally biased region" description="Polar residues" evidence="1">
    <location>
        <begin position="224"/>
        <end position="244"/>
    </location>
</feature>
<name>R0IXL0_EXST2</name>
<dbReference type="OrthoDB" id="3903267at2759"/>
<dbReference type="eggNOG" id="ENOG502T15E">
    <property type="taxonomic scope" value="Eukaryota"/>
</dbReference>
<reference evidence="2 3" key="2">
    <citation type="journal article" date="2013" name="PLoS Genet.">
        <title>Comparative genome structure, secondary metabolite, and effector coding capacity across Cochliobolus pathogens.</title>
        <authorList>
            <person name="Condon B.J."/>
            <person name="Leng Y."/>
            <person name="Wu D."/>
            <person name="Bushley K.E."/>
            <person name="Ohm R.A."/>
            <person name="Otillar R."/>
            <person name="Martin J."/>
            <person name="Schackwitz W."/>
            <person name="Grimwood J."/>
            <person name="MohdZainudin N."/>
            <person name="Xue C."/>
            <person name="Wang R."/>
            <person name="Manning V.A."/>
            <person name="Dhillon B."/>
            <person name="Tu Z.J."/>
            <person name="Steffenson B.J."/>
            <person name="Salamov A."/>
            <person name="Sun H."/>
            <person name="Lowry S."/>
            <person name="LaButti K."/>
            <person name="Han J."/>
            <person name="Copeland A."/>
            <person name="Lindquist E."/>
            <person name="Barry K."/>
            <person name="Schmutz J."/>
            <person name="Baker S.E."/>
            <person name="Ciuffetti L.M."/>
            <person name="Grigoriev I.V."/>
            <person name="Zhong S."/>
            <person name="Turgeon B.G."/>
        </authorList>
    </citation>
    <scope>NUCLEOTIDE SEQUENCE [LARGE SCALE GENOMIC DNA]</scope>
    <source>
        <strain evidence="3">28A</strain>
    </source>
</reference>
<reference evidence="2 3" key="1">
    <citation type="journal article" date="2012" name="PLoS Pathog.">
        <title>Diverse lifestyles and strategies of plant pathogenesis encoded in the genomes of eighteen Dothideomycetes fungi.</title>
        <authorList>
            <person name="Ohm R.A."/>
            <person name="Feau N."/>
            <person name="Henrissat B."/>
            <person name="Schoch C.L."/>
            <person name="Horwitz B.A."/>
            <person name="Barry K.W."/>
            <person name="Condon B.J."/>
            <person name="Copeland A.C."/>
            <person name="Dhillon B."/>
            <person name="Glaser F."/>
            <person name="Hesse C.N."/>
            <person name="Kosti I."/>
            <person name="LaButti K."/>
            <person name="Lindquist E.A."/>
            <person name="Lucas S."/>
            <person name="Salamov A.A."/>
            <person name="Bradshaw R.E."/>
            <person name="Ciuffetti L."/>
            <person name="Hamelin R.C."/>
            <person name="Kema G.H.J."/>
            <person name="Lawrence C."/>
            <person name="Scott J.A."/>
            <person name="Spatafora J.W."/>
            <person name="Turgeon B.G."/>
            <person name="de Wit P.J.G.M."/>
            <person name="Zhong S."/>
            <person name="Goodwin S.B."/>
            <person name="Grigoriev I.V."/>
        </authorList>
    </citation>
    <scope>NUCLEOTIDE SEQUENCE [LARGE SCALE GENOMIC DNA]</scope>
    <source>
        <strain evidence="3">28A</strain>
    </source>
</reference>
<feature type="compositionally biased region" description="Low complexity" evidence="1">
    <location>
        <begin position="122"/>
        <end position="131"/>
    </location>
</feature>
<dbReference type="EMBL" id="KB908515">
    <property type="protein sequence ID" value="EOA89316.1"/>
    <property type="molecule type" value="Genomic_DNA"/>
</dbReference>
<dbReference type="AlphaFoldDB" id="R0IXL0"/>
<feature type="region of interest" description="Disordered" evidence="1">
    <location>
        <begin position="276"/>
        <end position="334"/>
    </location>
</feature>
<gene>
    <name evidence="2" type="ORF">SETTUDRAFT_46184</name>
</gene>
<feature type="region of interest" description="Disordered" evidence="1">
    <location>
        <begin position="72"/>
        <end position="150"/>
    </location>
</feature>
<dbReference type="STRING" id="671987.R0IXL0"/>
<sequence>MSAYHNNQLNMVGLFDPDDGFASLGQPPAMPWPAQNNFGQAAEAERLFNDYAPAPQVNYDFAGGFFQPDHFVADSTGSQDQNSDDEFEARSEDGLFATSSNSPHDSDYVEGSSKARRSFKVTKTPRTPRTPKINKDGEPRKPRQPRPKLLKWSDNDWKNVLLGVVWACGETGVQIPFDQAAQVLGENCTAGALQQALLKLRSKQVADGFQIPALKMAWSRKNRNGSTSSPIASTKTTPAQTPINTRARKSTLQKSDKSLIVTLKLKSEYRGVGTMQLETAKMPIKKQRSGTSESPKRTPTRRPTRQGELQAAQLPQQPVTEIGEPRNENGNDTVKAQAPVHGTTEGQAQLVNNGEDQDQKVPNVNMELFPNLVDELPDLVQDRMLHNRSQAFMDDIRVNGENFVAEAAEAAEALRSFEGIMTPLNNSFGHGYFPESPNQAVPTYGTQYGMAGGHDQQFALGNPQPPGLFEYSDITGYDPFATRDMNQGPFGNVFMDETMDFQPFNSGFFP</sequence>
<evidence type="ECO:0000313" key="3">
    <source>
        <dbReference type="Proteomes" id="UP000016935"/>
    </source>
</evidence>
<dbReference type="RefSeq" id="XP_008022945.1">
    <property type="nucleotide sequence ID" value="XM_008024754.1"/>
</dbReference>
<keyword evidence="3" id="KW-1185">Reference proteome</keyword>
<proteinExistence type="predicted"/>
<dbReference type="Proteomes" id="UP000016935">
    <property type="component" value="Unassembled WGS sequence"/>
</dbReference>
<accession>R0IXL0</accession>
<protein>
    <submittedName>
        <fullName evidence="2">Uncharacterized protein</fullName>
    </submittedName>
</protein>
<feature type="region of interest" description="Disordered" evidence="1">
    <location>
        <begin position="221"/>
        <end position="252"/>
    </location>
</feature>
<dbReference type="HOGENOM" id="CLU_534375_0_0_1"/>
<dbReference type="GeneID" id="19405034"/>
<evidence type="ECO:0000256" key="1">
    <source>
        <dbReference type="SAM" id="MobiDB-lite"/>
    </source>
</evidence>
<organism evidence="2 3">
    <name type="scientific">Exserohilum turcicum (strain 28A)</name>
    <name type="common">Northern leaf blight fungus</name>
    <name type="synonym">Setosphaeria turcica</name>
    <dbReference type="NCBI Taxonomy" id="671987"/>
    <lineage>
        <taxon>Eukaryota</taxon>
        <taxon>Fungi</taxon>
        <taxon>Dikarya</taxon>
        <taxon>Ascomycota</taxon>
        <taxon>Pezizomycotina</taxon>
        <taxon>Dothideomycetes</taxon>
        <taxon>Pleosporomycetidae</taxon>
        <taxon>Pleosporales</taxon>
        <taxon>Pleosporineae</taxon>
        <taxon>Pleosporaceae</taxon>
        <taxon>Exserohilum</taxon>
    </lineage>
</organism>
<evidence type="ECO:0000313" key="2">
    <source>
        <dbReference type="EMBL" id="EOA89316.1"/>
    </source>
</evidence>